<dbReference type="GeneID" id="65917258"/>
<evidence type="ECO:0000313" key="4">
    <source>
        <dbReference type="EMBL" id="KRK14124.1"/>
    </source>
</evidence>
<name>A0A0R1EX82_9LACO</name>
<dbReference type="NCBIfam" id="TIGR00002">
    <property type="entry name" value="S16"/>
    <property type="match status" value="1"/>
</dbReference>
<dbReference type="PATRIC" id="fig|913848.6.peg.180"/>
<evidence type="ECO:0000313" key="5">
    <source>
        <dbReference type="Proteomes" id="UP000051181"/>
    </source>
</evidence>
<dbReference type="Proteomes" id="UP000051181">
    <property type="component" value="Unassembled WGS sequence"/>
</dbReference>
<sequence length="91" mass="10449">MAVKIRLKRMGSKKRPFYRIVVADSRSPRDGRFIETVGTYNPLVNPAEVKLEEETILDWLQKGAQPSDTVRNILSNHGIMQKLHEAKFAKK</sequence>
<comment type="caution">
    <text evidence="4">The sequence shown here is derived from an EMBL/GenBank/DDBJ whole genome shotgun (WGS) entry which is preliminary data.</text>
</comment>
<dbReference type="PANTHER" id="PTHR12919:SF20">
    <property type="entry name" value="SMALL RIBOSOMAL SUBUNIT PROTEIN BS16M"/>
    <property type="match status" value="1"/>
</dbReference>
<evidence type="ECO:0000256" key="2">
    <source>
        <dbReference type="ARBA" id="ARBA00023274"/>
    </source>
</evidence>
<dbReference type="FunFam" id="3.30.1320.10:FF:000002">
    <property type="entry name" value="30S ribosomal protein S16"/>
    <property type="match status" value="1"/>
</dbReference>
<accession>A0A0R1EX82</accession>
<evidence type="ECO:0000256" key="3">
    <source>
        <dbReference type="HAMAP-Rule" id="MF_00385"/>
    </source>
</evidence>
<dbReference type="Gene3D" id="3.30.1320.10">
    <property type="match status" value="1"/>
</dbReference>
<evidence type="ECO:0000256" key="1">
    <source>
        <dbReference type="ARBA" id="ARBA00022980"/>
    </source>
</evidence>
<dbReference type="GO" id="GO:0005737">
    <property type="term" value="C:cytoplasm"/>
    <property type="evidence" value="ECO:0007669"/>
    <property type="project" value="UniProtKB-ARBA"/>
</dbReference>
<dbReference type="SUPFAM" id="SSF54565">
    <property type="entry name" value="Ribosomal protein S16"/>
    <property type="match status" value="1"/>
</dbReference>
<gene>
    <name evidence="3" type="primary">rpsP</name>
    <name evidence="4" type="ORF">FD22_GL000183</name>
</gene>
<dbReference type="GO" id="GO:0006412">
    <property type="term" value="P:translation"/>
    <property type="evidence" value="ECO:0007669"/>
    <property type="project" value="UniProtKB-UniRule"/>
</dbReference>
<dbReference type="GO" id="GO:0003735">
    <property type="term" value="F:structural constituent of ribosome"/>
    <property type="evidence" value="ECO:0007669"/>
    <property type="project" value="InterPro"/>
</dbReference>
<dbReference type="Pfam" id="PF00886">
    <property type="entry name" value="Ribosomal_S16"/>
    <property type="match status" value="1"/>
</dbReference>
<dbReference type="AlphaFoldDB" id="A0A0R1EX82"/>
<dbReference type="RefSeq" id="WP_003680393.1">
    <property type="nucleotide sequence ID" value="NZ_AZCN01000104.1"/>
</dbReference>
<dbReference type="InterPro" id="IPR023803">
    <property type="entry name" value="Ribosomal_bS16_dom_sf"/>
</dbReference>
<comment type="similarity">
    <text evidence="3">Belongs to the bacterial ribosomal protein bS16 family.</text>
</comment>
<dbReference type="InterPro" id="IPR000307">
    <property type="entry name" value="Ribosomal_bS16"/>
</dbReference>
<dbReference type="EMBL" id="AZCN01000104">
    <property type="protein sequence ID" value="KRK14124.1"/>
    <property type="molecule type" value="Genomic_DNA"/>
</dbReference>
<dbReference type="PANTHER" id="PTHR12919">
    <property type="entry name" value="30S RIBOSOMAL PROTEIN S16"/>
    <property type="match status" value="1"/>
</dbReference>
<protein>
    <recommendedName>
        <fullName evidence="3">Small ribosomal subunit protein bS16</fullName>
    </recommendedName>
</protein>
<dbReference type="GO" id="GO:0015935">
    <property type="term" value="C:small ribosomal subunit"/>
    <property type="evidence" value="ECO:0007669"/>
    <property type="project" value="TreeGrafter"/>
</dbReference>
<keyword evidence="2 3" id="KW-0687">Ribonucleoprotein</keyword>
<dbReference type="HAMAP" id="MF_00385">
    <property type="entry name" value="Ribosomal_bS16"/>
    <property type="match status" value="1"/>
</dbReference>
<proteinExistence type="inferred from homology"/>
<keyword evidence="1 3" id="KW-0689">Ribosomal protein</keyword>
<dbReference type="eggNOG" id="COG0228">
    <property type="taxonomic scope" value="Bacteria"/>
</dbReference>
<organism evidence="4 5">
    <name type="scientific">Loigolactobacillus coryniformis subsp. coryniformis KCTC 3167 = DSM 20001</name>
    <dbReference type="NCBI Taxonomy" id="913848"/>
    <lineage>
        <taxon>Bacteria</taxon>
        <taxon>Bacillati</taxon>
        <taxon>Bacillota</taxon>
        <taxon>Bacilli</taxon>
        <taxon>Lactobacillales</taxon>
        <taxon>Lactobacillaceae</taxon>
        <taxon>Loigolactobacillus</taxon>
    </lineage>
</organism>
<reference evidence="4 5" key="1">
    <citation type="journal article" date="2015" name="Genome Announc.">
        <title>Expanding the biotechnology potential of lactobacilli through comparative genomics of 213 strains and associated genera.</title>
        <authorList>
            <person name="Sun Z."/>
            <person name="Harris H.M."/>
            <person name="McCann A."/>
            <person name="Guo C."/>
            <person name="Argimon S."/>
            <person name="Zhang W."/>
            <person name="Yang X."/>
            <person name="Jeffery I.B."/>
            <person name="Cooney J.C."/>
            <person name="Kagawa T.F."/>
            <person name="Liu W."/>
            <person name="Song Y."/>
            <person name="Salvetti E."/>
            <person name="Wrobel A."/>
            <person name="Rasinkangas P."/>
            <person name="Parkhill J."/>
            <person name="Rea M.C."/>
            <person name="O'Sullivan O."/>
            <person name="Ritari J."/>
            <person name="Douillard F.P."/>
            <person name="Paul Ross R."/>
            <person name="Yang R."/>
            <person name="Briner A.E."/>
            <person name="Felis G.E."/>
            <person name="de Vos W.M."/>
            <person name="Barrangou R."/>
            <person name="Klaenhammer T.R."/>
            <person name="Caufield P.W."/>
            <person name="Cui Y."/>
            <person name="Zhang H."/>
            <person name="O'Toole P.W."/>
        </authorList>
    </citation>
    <scope>NUCLEOTIDE SEQUENCE [LARGE SCALE GENOMIC DNA]</scope>
    <source>
        <strain evidence="4 5">DSM 20001</strain>
    </source>
</reference>